<dbReference type="EMBL" id="WMJX01000029">
    <property type="protein sequence ID" value="MTG98789.1"/>
    <property type="molecule type" value="Genomic_DNA"/>
</dbReference>
<sequence length="655" mass="76798">MRRILAIITFFLCFSAQAQFLTAEGANGAAEQSQNKERKSLRGGVKKDSLAPIIDYKIITIMKDTIAVDTALSVKKYYTLNYLRKDDFGLLAFNNEGQVYNNLKFNTKINTLLPDFGFQARQTAYMGVNDINYYHTPTPYSDLYYKSVMKQGQNLDAFITMNTSENLNFSLGYKGLRSIGKYINQLTSSGNFRLGVSYQSPNKRYLLRTHFTFQDIMNEENGGIRDLDLFESSEKPYNKRERLNVYFRDASTMLKGKRLYVNHEYQLNSSFKNGLLLTHEFLYEDKFYEFKQDNIMSLEYDDFPRFGNSFQSVLRNKTRYDYIYNKVGAAYQSDLVGRFEFFTEFNNYNYYYNSIAHINDKVVPDEISKNITMIGGKYSYRKNNWRGTLLLSRSLGNDDTSNIEANVRYKFTEDLNVDFSYKKISRLGNLSYYLFQSDYVHYNWSNDFKNEKVNQFDATITTPWITLSGSYAVLDDKLYFSNDSEVFNAFGLPEQVLVTPKQYDKTINYLSLQASKDFKLGRFGLDNTVLYQNVDQSNHIVNVPKFVTRNTLYYTDAFFDKALKFQTGITFKYFSKYYGDDYNPLLGDFFVQDKVKIGDYPVFDFFINMKVRTARIYLILEHFNSSMSGYKYYTAPNYPYRDMTFRFGVVWNFFS</sequence>
<accession>A0A6I3LGV1</accession>
<feature type="chain" id="PRO_5026201451" description="Porin" evidence="1">
    <location>
        <begin position="19"/>
        <end position="655"/>
    </location>
</feature>
<evidence type="ECO:0008006" key="4">
    <source>
        <dbReference type="Google" id="ProtNLM"/>
    </source>
</evidence>
<organism evidence="2 3">
    <name type="scientific">Myroides albus</name>
    <dbReference type="NCBI Taxonomy" id="2562892"/>
    <lineage>
        <taxon>Bacteria</taxon>
        <taxon>Pseudomonadati</taxon>
        <taxon>Bacteroidota</taxon>
        <taxon>Flavobacteriia</taxon>
        <taxon>Flavobacteriales</taxon>
        <taxon>Flavobacteriaceae</taxon>
        <taxon>Myroides</taxon>
    </lineage>
</organism>
<evidence type="ECO:0000313" key="3">
    <source>
        <dbReference type="Proteomes" id="UP000438760"/>
    </source>
</evidence>
<dbReference type="Proteomes" id="UP000438760">
    <property type="component" value="Unassembled WGS sequence"/>
</dbReference>
<dbReference type="RefSeq" id="WP_155092809.1">
    <property type="nucleotide sequence ID" value="NZ_WMJX01000029.1"/>
</dbReference>
<dbReference type="SUPFAM" id="SSF56935">
    <property type="entry name" value="Porins"/>
    <property type="match status" value="1"/>
</dbReference>
<dbReference type="Pfam" id="PF14121">
    <property type="entry name" value="Porin_10"/>
    <property type="match status" value="1"/>
</dbReference>
<evidence type="ECO:0000256" key="1">
    <source>
        <dbReference type="SAM" id="SignalP"/>
    </source>
</evidence>
<name>A0A6I3LGV1_9FLAO</name>
<dbReference type="OrthoDB" id="9812454at2"/>
<gene>
    <name evidence="2" type="ORF">GJV76_11715</name>
</gene>
<evidence type="ECO:0000313" key="2">
    <source>
        <dbReference type="EMBL" id="MTG98789.1"/>
    </source>
</evidence>
<dbReference type="InterPro" id="IPR025631">
    <property type="entry name" value="Porin_10"/>
</dbReference>
<reference evidence="2 3" key="1">
    <citation type="submission" date="2019-11" db="EMBL/GenBank/DDBJ databases">
        <title>Genome of Strain BIT-d1.</title>
        <authorList>
            <person name="Yang Y."/>
        </authorList>
    </citation>
    <scope>NUCLEOTIDE SEQUENCE [LARGE SCALE GENOMIC DNA]</scope>
    <source>
        <strain evidence="2 3">BIT-d1</strain>
    </source>
</reference>
<protein>
    <recommendedName>
        <fullName evidence="4">Porin</fullName>
    </recommendedName>
</protein>
<keyword evidence="3" id="KW-1185">Reference proteome</keyword>
<comment type="caution">
    <text evidence="2">The sequence shown here is derived from an EMBL/GenBank/DDBJ whole genome shotgun (WGS) entry which is preliminary data.</text>
</comment>
<dbReference type="AlphaFoldDB" id="A0A6I3LGV1"/>
<feature type="signal peptide" evidence="1">
    <location>
        <begin position="1"/>
        <end position="18"/>
    </location>
</feature>
<proteinExistence type="predicted"/>
<keyword evidence="1" id="KW-0732">Signal</keyword>